<evidence type="ECO:0000313" key="2">
    <source>
        <dbReference type="EMBL" id="PJG52920.1"/>
    </source>
</evidence>
<organism evidence="2 3">
    <name type="scientific">Bradyrhizobium forestalis</name>
    <dbReference type="NCBI Taxonomy" id="1419263"/>
    <lineage>
        <taxon>Bacteria</taxon>
        <taxon>Pseudomonadati</taxon>
        <taxon>Pseudomonadota</taxon>
        <taxon>Alphaproteobacteria</taxon>
        <taxon>Hyphomicrobiales</taxon>
        <taxon>Nitrobacteraceae</taxon>
        <taxon>Bradyrhizobium</taxon>
    </lineage>
</organism>
<evidence type="ECO:0000313" key="3">
    <source>
        <dbReference type="Proteomes" id="UP000231194"/>
    </source>
</evidence>
<feature type="transmembrane region" description="Helical" evidence="1">
    <location>
        <begin position="57"/>
        <end position="77"/>
    </location>
</feature>
<dbReference type="OrthoDB" id="8231810at2"/>
<name>A0A2M8R537_9BRAD</name>
<feature type="transmembrane region" description="Helical" evidence="1">
    <location>
        <begin position="164"/>
        <end position="181"/>
    </location>
</feature>
<keyword evidence="1" id="KW-0472">Membrane</keyword>
<keyword evidence="1" id="KW-1133">Transmembrane helix</keyword>
<protein>
    <recommendedName>
        <fullName evidence="4">Bll7505 protein CDS</fullName>
    </recommendedName>
</protein>
<keyword evidence="1" id="KW-0812">Transmembrane</keyword>
<dbReference type="Proteomes" id="UP000231194">
    <property type="component" value="Unassembled WGS sequence"/>
</dbReference>
<proteinExistence type="predicted"/>
<gene>
    <name evidence="2" type="ORF">CVM73_22640</name>
</gene>
<comment type="caution">
    <text evidence="2">The sequence shown here is derived from an EMBL/GenBank/DDBJ whole genome shotgun (WGS) entry which is preliminary data.</text>
</comment>
<sequence>MIDSRQAAAALADIDDIVQRVRQSQLYELASLAAVWWGVLVFVANVVTWLWPIYAVYAWVAADALGIGGLVVLRVMNPPQHPGGAAASVRLLLVFVLFFAFGYLCTNVIGHFGPRQLGTFWPLYFMLFYTLAGLWFGYAFVAIGLGISALTLFGFFYIGEAFPLWMAFVNGGGLILGGLWMRRI</sequence>
<feature type="transmembrane region" description="Helical" evidence="1">
    <location>
        <begin position="124"/>
        <end position="157"/>
    </location>
</feature>
<dbReference type="AlphaFoldDB" id="A0A2M8R537"/>
<keyword evidence="3" id="KW-1185">Reference proteome</keyword>
<feature type="transmembrane region" description="Helical" evidence="1">
    <location>
        <begin position="29"/>
        <end position="51"/>
    </location>
</feature>
<accession>A0A2M8R537</accession>
<evidence type="ECO:0008006" key="4">
    <source>
        <dbReference type="Google" id="ProtNLM"/>
    </source>
</evidence>
<dbReference type="EMBL" id="PGVG01000020">
    <property type="protein sequence ID" value="PJG52920.1"/>
    <property type="molecule type" value="Genomic_DNA"/>
</dbReference>
<evidence type="ECO:0000256" key="1">
    <source>
        <dbReference type="SAM" id="Phobius"/>
    </source>
</evidence>
<feature type="transmembrane region" description="Helical" evidence="1">
    <location>
        <begin position="89"/>
        <end position="112"/>
    </location>
</feature>
<reference evidence="2 3" key="1">
    <citation type="submission" date="2017-11" db="EMBL/GenBank/DDBJ databases">
        <title>Bradyrhizobium forestalis sp. nov., an efficient nitrogen-fixing bacterium isolated from nodules of forest legume species in the Amazon.</title>
        <authorList>
            <person name="Costa E.M."/>
            <person name="Guimaraes A."/>
            <person name="Carvalho T.S."/>
            <person name="Rodrigues T.L."/>
            <person name="Ribeiro P.R.A."/>
            <person name="Lebbe L."/>
            <person name="Willems A."/>
            <person name="Moreira F.M.S."/>
        </authorList>
    </citation>
    <scope>NUCLEOTIDE SEQUENCE [LARGE SCALE GENOMIC DNA]</scope>
    <source>
        <strain evidence="2 3">INPA54B</strain>
    </source>
</reference>
<dbReference type="RefSeq" id="WP_100234061.1">
    <property type="nucleotide sequence ID" value="NZ_PGVG01000020.1"/>
</dbReference>